<evidence type="ECO:0000313" key="11">
    <source>
        <dbReference type="Proteomes" id="UP000429523"/>
    </source>
</evidence>
<dbReference type="EMBL" id="QXGF01000826">
    <property type="protein sequence ID" value="KAE8935227.1"/>
    <property type="molecule type" value="Genomic_DNA"/>
</dbReference>
<dbReference type="Proteomes" id="UP000437068">
    <property type="component" value="Unassembled WGS sequence"/>
</dbReference>
<evidence type="ECO:0000313" key="14">
    <source>
        <dbReference type="Proteomes" id="UP000440367"/>
    </source>
</evidence>
<evidence type="ECO:0000313" key="12">
    <source>
        <dbReference type="Proteomes" id="UP000433483"/>
    </source>
</evidence>
<dbReference type="Proteomes" id="UP000486351">
    <property type="component" value="Unassembled WGS sequence"/>
</dbReference>
<dbReference type="OrthoDB" id="165198at2759"/>
<dbReference type="Proteomes" id="UP000488956">
    <property type="component" value="Unassembled WGS sequence"/>
</dbReference>
<dbReference type="EMBL" id="QXFZ01000770">
    <property type="protein sequence ID" value="KAE9105304.1"/>
    <property type="molecule type" value="Genomic_DNA"/>
</dbReference>
<evidence type="ECO:0000313" key="19">
    <source>
        <dbReference type="Proteomes" id="UP000486351"/>
    </source>
</evidence>
<dbReference type="Proteomes" id="UP000460718">
    <property type="component" value="Unassembled WGS sequence"/>
</dbReference>
<gene>
    <name evidence="9" type="ORF">PF001_g12924</name>
    <name evidence="7" type="ORF">PF002_g15017</name>
    <name evidence="8" type="ORF">PF004_g4026</name>
    <name evidence="6" type="ORF">PF005_g13581</name>
    <name evidence="5" type="ORF">PF006_g12603</name>
    <name evidence="4" type="ORF">PF007_g13749</name>
    <name evidence="10" type="ORF">PF008_g12318</name>
    <name evidence="1" type="ORF">PF009_g14814</name>
    <name evidence="3" type="ORF">PF010_g13211</name>
    <name evidence="2" type="ORF">PF011_g3883</name>
</gene>
<evidence type="ECO:0000313" key="18">
    <source>
        <dbReference type="Proteomes" id="UP000476176"/>
    </source>
</evidence>
<accession>A0A6A3ES40</accession>
<dbReference type="EMBL" id="QXGC01000134">
    <property type="protein sequence ID" value="KAE9248078.1"/>
    <property type="molecule type" value="Genomic_DNA"/>
</dbReference>
<dbReference type="EMBL" id="QXFW01000134">
    <property type="protein sequence ID" value="KAE9023648.1"/>
    <property type="molecule type" value="Genomic_DNA"/>
</dbReference>
<evidence type="ECO:0000313" key="17">
    <source>
        <dbReference type="Proteomes" id="UP000460718"/>
    </source>
</evidence>
<evidence type="ECO:0000313" key="15">
    <source>
        <dbReference type="Proteomes" id="UP000440732"/>
    </source>
</evidence>
<dbReference type="Proteomes" id="UP000429523">
    <property type="component" value="Unassembled WGS sequence"/>
</dbReference>
<dbReference type="EMBL" id="QXGD01000825">
    <property type="protein sequence ID" value="KAE9223263.1"/>
    <property type="molecule type" value="Genomic_DNA"/>
</dbReference>
<evidence type="ECO:0000313" key="3">
    <source>
        <dbReference type="EMBL" id="KAE9104921.1"/>
    </source>
</evidence>
<proteinExistence type="predicted"/>
<evidence type="ECO:0000313" key="4">
    <source>
        <dbReference type="EMBL" id="KAE9105304.1"/>
    </source>
</evidence>
<evidence type="ECO:0000313" key="5">
    <source>
        <dbReference type="EMBL" id="KAE9142272.1"/>
    </source>
</evidence>
<evidence type="ECO:0008006" key="21">
    <source>
        <dbReference type="Google" id="ProtNLM"/>
    </source>
</evidence>
<reference evidence="11 12" key="1">
    <citation type="submission" date="2018-08" db="EMBL/GenBank/DDBJ databases">
        <title>Genomic investigation of the strawberry pathogen Phytophthora fragariae indicates pathogenicity is determined by transcriptional variation in three key races.</title>
        <authorList>
            <person name="Adams T.M."/>
            <person name="Armitage A.D."/>
            <person name="Sobczyk M.K."/>
            <person name="Bates H.J."/>
            <person name="Dunwell J.M."/>
            <person name="Nellist C.F."/>
            <person name="Harrison R.J."/>
        </authorList>
    </citation>
    <scope>NUCLEOTIDE SEQUENCE [LARGE SCALE GENOMIC DNA]</scope>
    <source>
        <strain evidence="9 13">A4</strain>
        <strain evidence="7 14">BC-1</strain>
        <strain evidence="8 18">BC-23</strain>
        <strain evidence="6 12">NOV-27</strain>
        <strain evidence="5 15">NOV-5</strain>
        <strain evidence="4 16">NOV-71</strain>
        <strain evidence="10 19">NOV-77</strain>
        <strain evidence="1 11">NOV-9</strain>
        <strain evidence="3 20">ONT-3</strain>
        <strain evidence="2 17">SCRP245</strain>
    </source>
</reference>
<dbReference type="Proteomes" id="UP000441208">
    <property type="component" value="Unassembled WGS sequence"/>
</dbReference>
<evidence type="ECO:0000313" key="10">
    <source>
        <dbReference type="EMBL" id="KAE9337884.1"/>
    </source>
</evidence>
<dbReference type="EMBL" id="QXGB01000759">
    <property type="protein sequence ID" value="KAE9205026.1"/>
    <property type="molecule type" value="Genomic_DNA"/>
</dbReference>
<dbReference type="EMBL" id="QXFY01000687">
    <property type="protein sequence ID" value="KAE9337884.1"/>
    <property type="molecule type" value="Genomic_DNA"/>
</dbReference>
<dbReference type="Proteomes" id="UP000440732">
    <property type="component" value="Unassembled WGS sequence"/>
</dbReference>
<name>A0A6A3ES40_9STRA</name>
<dbReference type="EMBL" id="QXFX01000767">
    <property type="protein sequence ID" value="KAE9104921.1"/>
    <property type="molecule type" value="Genomic_DNA"/>
</dbReference>
<evidence type="ECO:0000313" key="7">
    <source>
        <dbReference type="EMBL" id="KAE9223263.1"/>
    </source>
</evidence>
<dbReference type="EMBL" id="QXGA01000717">
    <property type="protein sequence ID" value="KAE9142272.1"/>
    <property type="molecule type" value="Genomic_DNA"/>
</dbReference>
<evidence type="ECO:0000313" key="2">
    <source>
        <dbReference type="EMBL" id="KAE9023648.1"/>
    </source>
</evidence>
<comment type="caution">
    <text evidence="1">The sequence shown here is derived from an EMBL/GenBank/DDBJ whole genome shotgun (WGS) entry which is preliminary data.</text>
</comment>
<dbReference type="EMBL" id="QXGE01000738">
    <property type="protein sequence ID" value="KAE9304723.1"/>
    <property type="molecule type" value="Genomic_DNA"/>
</dbReference>
<evidence type="ECO:0000313" key="16">
    <source>
        <dbReference type="Proteomes" id="UP000441208"/>
    </source>
</evidence>
<evidence type="ECO:0000313" key="13">
    <source>
        <dbReference type="Proteomes" id="UP000437068"/>
    </source>
</evidence>
<evidence type="ECO:0000313" key="9">
    <source>
        <dbReference type="EMBL" id="KAE9304723.1"/>
    </source>
</evidence>
<protein>
    <recommendedName>
        <fullName evidence="21">BZIP domain-containing protein</fullName>
    </recommendedName>
</protein>
<evidence type="ECO:0000313" key="8">
    <source>
        <dbReference type="EMBL" id="KAE9248078.1"/>
    </source>
</evidence>
<dbReference type="Proteomes" id="UP000433483">
    <property type="component" value="Unassembled WGS sequence"/>
</dbReference>
<dbReference type="Proteomes" id="UP000440367">
    <property type="component" value="Unassembled WGS sequence"/>
</dbReference>
<dbReference type="AlphaFoldDB" id="A0A6A3ES40"/>
<evidence type="ECO:0000313" key="6">
    <source>
        <dbReference type="EMBL" id="KAE9205026.1"/>
    </source>
</evidence>
<keyword evidence="12" id="KW-1185">Reference proteome</keyword>
<dbReference type="Proteomes" id="UP000476176">
    <property type="component" value="Unassembled WGS sequence"/>
</dbReference>
<evidence type="ECO:0000313" key="20">
    <source>
        <dbReference type="Proteomes" id="UP000488956"/>
    </source>
</evidence>
<evidence type="ECO:0000313" key="1">
    <source>
        <dbReference type="EMBL" id="KAE8935227.1"/>
    </source>
</evidence>
<sequence length="306" mass="34583">MTKVYQLSRKRPHLILPPNEFPKLDCPPTPFTTFTALLSAAESCDTSTSTSEYAKKCDAAPVPASSVAKRRLRNRESCRKTRLKRKLQQHSLDVLVRERQARQEYLTQLARELGVDSKNVQEDSHQNAQDTLIRDLATKSLHYALVDPEYSGWFNDSSSSAFKDPSTTEMMIQESEGAHSSTKRLRRSHDIDVATAPRSVSLTPQASLFNQWRLLVDGLQNVVLKLCQIEERGLGADIVEQYCQWRFVGVSSVNIQRDGEIDTVAITGTTRVRFHRLQVQDVTISTVRREHNVPFDLDDVGGNNNN</sequence>
<organism evidence="1 11">
    <name type="scientific">Phytophthora fragariae</name>
    <dbReference type="NCBI Taxonomy" id="53985"/>
    <lineage>
        <taxon>Eukaryota</taxon>
        <taxon>Sar</taxon>
        <taxon>Stramenopiles</taxon>
        <taxon>Oomycota</taxon>
        <taxon>Peronosporomycetes</taxon>
        <taxon>Peronosporales</taxon>
        <taxon>Peronosporaceae</taxon>
        <taxon>Phytophthora</taxon>
    </lineage>
</organism>